<dbReference type="Pfam" id="PF02036">
    <property type="entry name" value="SCP2"/>
    <property type="match status" value="1"/>
</dbReference>
<proteinExistence type="predicted"/>
<evidence type="ECO:0000313" key="3">
    <source>
        <dbReference type="Proteomes" id="UP000198224"/>
    </source>
</evidence>
<name>A0A1C4WF81_9ACTN</name>
<dbReference type="Gene3D" id="3.30.1050.10">
    <property type="entry name" value="SCP2 sterol-binding domain"/>
    <property type="match status" value="1"/>
</dbReference>
<reference evidence="3" key="1">
    <citation type="submission" date="2016-06" db="EMBL/GenBank/DDBJ databases">
        <authorList>
            <person name="Varghese N."/>
            <person name="Submissions Spin"/>
        </authorList>
    </citation>
    <scope>NUCLEOTIDE SEQUENCE [LARGE SCALE GENOMIC DNA]</scope>
    <source>
        <strain evidence="3">DSM 45160</strain>
    </source>
</reference>
<dbReference type="EMBL" id="LT607409">
    <property type="protein sequence ID" value="SCE94581.1"/>
    <property type="molecule type" value="Genomic_DNA"/>
</dbReference>
<dbReference type="Proteomes" id="UP000198224">
    <property type="component" value="Chromosome I"/>
</dbReference>
<protein>
    <submittedName>
        <fullName evidence="2">SCP-2 sterol transfer family protein</fullName>
    </submittedName>
</protein>
<evidence type="ECO:0000313" key="2">
    <source>
        <dbReference type="EMBL" id="SCE94581.1"/>
    </source>
</evidence>
<gene>
    <name evidence="2" type="ORF">GA0070612_2395</name>
</gene>
<dbReference type="InterPro" id="IPR003033">
    <property type="entry name" value="SCP2_sterol-bd_dom"/>
</dbReference>
<dbReference type="SUPFAM" id="SSF55718">
    <property type="entry name" value="SCP-like"/>
    <property type="match status" value="1"/>
</dbReference>
<keyword evidence="3" id="KW-1185">Reference proteome</keyword>
<dbReference type="RefSeq" id="WP_088987963.1">
    <property type="nucleotide sequence ID" value="NZ_LT607409.1"/>
</dbReference>
<accession>A0A1C4WF81</accession>
<dbReference type="AlphaFoldDB" id="A0A1C4WF81"/>
<sequence length="123" mass="13733">MVDATTRFFEDLDRRGYEPLLAKTSGTVRIDLHEGAQTRHWLLRIDHGRLNVSQEDQEADTVIGADPILFDDIAAGREHGLAALLRGDMTVSGDARLVVQVERIFPGSPDARGPRRRFVGEVR</sequence>
<dbReference type="eggNOG" id="COG3255">
    <property type="taxonomic scope" value="Bacteria"/>
</dbReference>
<organism evidence="2 3">
    <name type="scientific">Micromonospora chokoriensis</name>
    <dbReference type="NCBI Taxonomy" id="356851"/>
    <lineage>
        <taxon>Bacteria</taxon>
        <taxon>Bacillati</taxon>
        <taxon>Actinomycetota</taxon>
        <taxon>Actinomycetes</taxon>
        <taxon>Micromonosporales</taxon>
        <taxon>Micromonosporaceae</taxon>
        <taxon>Micromonospora</taxon>
    </lineage>
</organism>
<feature type="domain" description="SCP2" evidence="1">
    <location>
        <begin position="14"/>
        <end position="105"/>
    </location>
</feature>
<evidence type="ECO:0000259" key="1">
    <source>
        <dbReference type="Pfam" id="PF02036"/>
    </source>
</evidence>
<dbReference type="InterPro" id="IPR036527">
    <property type="entry name" value="SCP2_sterol-bd_dom_sf"/>
</dbReference>